<accession>A0ABD0KMV7</accession>
<evidence type="ECO:0000313" key="1">
    <source>
        <dbReference type="EMBL" id="KAK7488379.1"/>
    </source>
</evidence>
<comment type="caution">
    <text evidence="1">The sequence shown here is derived from an EMBL/GenBank/DDBJ whole genome shotgun (WGS) entry which is preliminary data.</text>
</comment>
<protein>
    <submittedName>
        <fullName evidence="1">Uncharacterized protein</fullName>
    </submittedName>
</protein>
<name>A0ABD0KMV7_9CAEN</name>
<gene>
    <name evidence="1" type="ORF">BaRGS_00020353</name>
</gene>
<organism evidence="1 2">
    <name type="scientific">Batillaria attramentaria</name>
    <dbReference type="NCBI Taxonomy" id="370345"/>
    <lineage>
        <taxon>Eukaryota</taxon>
        <taxon>Metazoa</taxon>
        <taxon>Spiralia</taxon>
        <taxon>Lophotrochozoa</taxon>
        <taxon>Mollusca</taxon>
        <taxon>Gastropoda</taxon>
        <taxon>Caenogastropoda</taxon>
        <taxon>Sorbeoconcha</taxon>
        <taxon>Cerithioidea</taxon>
        <taxon>Batillariidae</taxon>
        <taxon>Batillaria</taxon>
    </lineage>
</organism>
<dbReference type="AlphaFoldDB" id="A0ABD0KMV7"/>
<evidence type="ECO:0000313" key="2">
    <source>
        <dbReference type="Proteomes" id="UP001519460"/>
    </source>
</evidence>
<dbReference type="EMBL" id="JACVVK020000151">
    <property type="protein sequence ID" value="KAK7488379.1"/>
    <property type="molecule type" value="Genomic_DNA"/>
</dbReference>
<reference evidence="1 2" key="1">
    <citation type="journal article" date="2023" name="Sci. Data">
        <title>Genome assembly of the Korean intertidal mud-creeper Batillaria attramentaria.</title>
        <authorList>
            <person name="Patra A.K."/>
            <person name="Ho P.T."/>
            <person name="Jun S."/>
            <person name="Lee S.J."/>
            <person name="Kim Y."/>
            <person name="Won Y.J."/>
        </authorList>
    </citation>
    <scope>NUCLEOTIDE SEQUENCE [LARGE SCALE GENOMIC DNA]</scope>
    <source>
        <strain evidence="1">Wonlab-2016</strain>
    </source>
</reference>
<dbReference type="Proteomes" id="UP001519460">
    <property type="component" value="Unassembled WGS sequence"/>
</dbReference>
<sequence>MGPRPADNASRRYVVITTLQHLIPVSRRCISPALALTNTASVSMSLDSLCRLRACLHTAPSERCGVVGSAVNVCQVDSRARMVSPGVIRAPCV</sequence>
<keyword evidence="2" id="KW-1185">Reference proteome</keyword>
<proteinExistence type="predicted"/>